<dbReference type="InterPro" id="IPR002772">
    <property type="entry name" value="Glyco_hydro_3_C"/>
</dbReference>
<dbReference type="OrthoDB" id="416222at2759"/>
<sequence length="721" mass="79108">MAKIFVQVVVILCLGWLWWAKMVDAENLKYKDPKQPVGVRVKDLLGRMTLEEKIGQMVQIDRSVANATVMKDYFIGKTSSLSRFLYALCFKFWLNYTSILWQTVEMPNGSTHLFVTKFMLCIISWNTTVRLRSILSGGGSVPLPDARAEDWVDMINDFQKGSLSSRLGIPMFYGIDAVHGHNNVYNATVFPHNVGLGATRQVFFFSLNPDLARRIGAATALEVRATGISYTFAPCLAVCRDPRWGRCYESYSEDPKIVKEMTEIIIGLQGEPPANYRKGTPYVGGTKKVIACAKHFVGDGGTTHGINENNTVINRHGLLSIHMPAYLDSIIKGVSSVMASYSSWNGVKMHANRELITDFLKGALKFKGFVISDWEGLDRITSTPHSNYTYSVQAAILAGIDMVMIPYKYAEFIDDLKFLVKSNVIPMDRIDDAVGRILTVKFTMGLFESPMADYSLVNELGSQAHRDLARDAVRQSLVLLKNGKNDSKPLLPLSKKSPKILVAGTHADNLGYQCGGWTIAWQGFSGNNGTRGTTILAAIKSTVDPSTEVVFREDPDSDFVKSNDFSYAIVVIGEAPYAETGGDSTTLTMLDPGPNIIKNVCDHVECVVILISGRPIVIEPYISSIDALVAAWLPGTEGQGVTDALYGDHGFSGKLPRTWFKSVDQLPMNVGDPHYDPLFPFGFGLTTGSVKDIIARSTSAGIRGTPSLIASIVVAITLCIL</sequence>
<evidence type="ECO:0000256" key="1">
    <source>
        <dbReference type="ARBA" id="ARBA00022801"/>
    </source>
</evidence>
<proteinExistence type="predicted"/>
<evidence type="ECO:0000313" key="6">
    <source>
        <dbReference type="EMBL" id="KAA0034628.1"/>
    </source>
</evidence>
<dbReference type="InterPro" id="IPR017853">
    <property type="entry name" value="GH"/>
</dbReference>
<dbReference type="Pfam" id="PF01915">
    <property type="entry name" value="Glyco_hydro_3_C"/>
    <property type="match status" value="1"/>
</dbReference>
<keyword evidence="2" id="KW-0326">Glycosidase</keyword>
<organism evidence="6 8">
    <name type="scientific">Cucumis melo var. makuwa</name>
    <name type="common">Oriental melon</name>
    <dbReference type="NCBI Taxonomy" id="1194695"/>
    <lineage>
        <taxon>Eukaryota</taxon>
        <taxon>Viridiplantae</taxon>
        <taxon>Streptophyta</taxon>
        <taxon>Embryophyta</taxon>
        <taxon>Tracheophyta</taxon>
        <taxon>Spermatophyta</taxon>
        <taxon>Magnoliopsida</taxon>
        <taxon>eudicotyledons</taxon>
        <taxon>Gunneridae</taxon>
        <taxon>Pentapetalae</taxon>
        <taxon>rosids</taxon>
        <taxon>fabids</taxon>
        <taxon>Cucurbitales</taxon>
        <taxon>Cucurbitaceae</taxon>
        <taxon>Benincaseae</taxon>
        <taxon>Cucumis</taxon>
    </lineage>
</organism>
<dbReference type="Pfam" id="PF00933">
    <property type="entry name" value="Glyco_hydro_3"/>
    <property type="match status" value="1"/>
</dbReference>
<dbReference type="PRINTS" id="PR00133">
    <property type="entry name" value="GLHYDRLASE3"/>
</dbReference>
<dbReference type="SUPFAM" id="SSF51445">
    <property type="entry name" value="(Trans)glycosidases"/>
    <property type="match status" value="1"/>
</dbReference>
<evidence type="ECO:0000256" key="3">
    <source>
        <dbReference type="SAM" id="SignalP"/>
    </source>
</evidence>
<dbReference type="GO" id="GO:0009251">
    <property type="term" value="P:glucan catabolic process"/>
    <property type="evidence" value="ECO:0007669"/>
    <property type="project" value="TreeGrafter"/>
</dbReference>
<evidence type="ECO:0000256" key="2">
    <source>
        <dbReference type="ARBA" id="ARBA00023295"/>
    </source>
</evidence>
<dbReference type="EMBL" id="SSTE01020484">
    <property type="protein sequence ID" value="KAA0034628.1"/>
    <property type="molecule type" value="Genomic_DNA"/>
</dbReference>
<feature type="domain" description="Glycoside hydrolase family 3 C-terminal" evidence="5">
    <location>
        <begin position="477"/>
        <end position="686"/>
    </location>
</feature>
<dbReference type="GO" id="GO:0008422">
    <property type="term" value="F:beta-glucosidase activity"/>
    <property type="evidence" value="ECO:0007669"/>
    <property type="project" value="TreeGrafter"/>
</dbReference>
<accession>A0A5A7SVG7</accession>
<feature type="domain" description="Glycoside hydrolase family 3 N-terminal" evidence="4">
    <location>
        <begin position="149"/>
        <end position="440"/>
    </location>
</feature>
<dbReference type="InterPro" id="IPR001764">
    <property type="entry name" value="Glyco_hydro_3_N"/>
</dbReference>
<dbReference type="InterPro" id="IPR036962">
    <property type="entry name" value="Glyco_hydro_3_N_sf"/>
</dbReference>
<dbReference type="FunFam" id="3.20.20.300:FF:000003">
    <property type="entry name" value="Beta-D-glucan exohydrolase isoenzyme ExoI"/>
    <property type="match status" value="1"/>
</dbReference>
<dbReference type="InterPro" id="IPR036881">
    <property type="entry name" value="Glyco_hydro_3_C_sf"/>
</dbReference>
<dbReference type="InterPro" id="IPR051915">
    <property type="entry name" value="Cellulose_Degrad_GH3"/>
</dbReference>
<feature type="chain" id="PRO_5042721924" evidence="3">
    <location>
        <begin position="26"/>
        <end position="721"/>
    </location>
</feature>
<keyword evidence="3" id="KW-0732">Signal</keyword>
<dbReference type="SUPFAM" id="SSF52279">
    <property type="entry name" value="Beta-D-glucan exohydrolase, C-terminal domain"/>
    <property type="match status" value="1"/>
</dbReference>
<dbReference type="AlphaFoldDB" id="A0A5A7SVG7"/>
<dbReference type="EMBL" id="SSTD01011999">
    <property type="protein sequence ID" value="TYK09179.1"/>
    <property type="molecule type" value="Genomic_DNA"/>
</dbReference>
<reference evidence="8 9" key="1">
    <citation type="submission" date="2019-08" db="EMBL/GenBank/DDBJ databases">
        <title>Draft genome sequences of two oriental melons (Cucumis melo L. var makuwa).</title>
        <authorList>
            <person name="Kwon S.-Y."/>
        </authorList>
    </citation>
    <scope>NUCLEOTIDE SEQUENCE [LARGE SCALE GENOMIC DNA]</scope>
    <source>
        <strain evidence="9">cv. Chang Bougi</strain>
        <strain evidence="8">cv. SW 3</strain>
        <tissue evidence="6">Leaf</tissue>
    </source>
</reference>
<dbReference type="Gene3D" id="3.20.20.300">
    <property type="entry name" value="Glycoside hydrolase, family 3, N-terminal domain"/>
    <property type="match status" value="1"/>
</dbReference>
<evidence type="ECO:0000313" key="7">
    <source>
        <dbReference type="EMBL" id="TYK09179.1"/>
    </source>
</evidence>
<protein>
    <submittedName>
        <fullName evidence="6">Beta-glucosidase BoGH3B isoform X1</fullName>
    </submittedName>
</protein>
<evidence type="ECO:0000259" key="4">
    <source>
        <dbReference type="Pfam" id="PF00933"/>
    </source>
</evidence>
<gene>
    <name evidence="7" type="ORF">E5676_scaffold475G001710</name>
    <name evidence="6" type="ORF">E6C27_scaffold65G006450</name>
</gene>
<dbReference type="PANTHER" id="PTHR30620:SF35">
    <property type="entry name" value="GLYCOSYL HYDROLASE FAMILY PROTEIN"/>
    <property type="match status" value="1"/>
</dbReference>
<dbReference type="Gene3D" id="3.40.50.1700">
    <property type="entry name" value="Glycoside hydrolase family 3 C-terminal domain"/>
    <property type="match status" value="1"/>
</dbReference>
<feature type="signal peptide" evidence="3">
    <location>
        <begin position="1"/>
        <end position="25"/>
    </location>
</feature>
<dbReference type="Proteomes" id="UP000321393">
    <property type="component" value="Unassembled WGS sequence"/>
</dbReference>
<name>A0A5A7SVG7_CUCMM</name>
<dbReference type="Proteomes" id="UP000321947">
    <property type="component" value="Unassembled WGS sequence"/>
</dbReference>
<evidence type="ECO:0000313" key="9">
    <source>
        <dbReference type="Proteomes" id="UP000321947"/>
    </source>
</evidence>
<evidence type="ECO:0000259" key="5">
    <source>
        <dbReference type="Pfam" id="PF01915"/>
    </source>
</evidence>
<dbReference type="PANTHER" id="PTHR30620">
    <property type="entry name" value="PERIPLASMIC BETA-GLUCOSIDASE-RELATED"/>
    <property type="match status" value="1"/>
</dbReference>
<comment type="caution">
    <text evidence="6">The sequence shown here is derived from an EMBL/GenBank/DDBJ whole genome shotgun (WGS) entry which is preliminary data.</text>
</comment>
<evidence type="ECO:0000313" key="8">
    <source>
        <dbReference type="Proteomes" id="UP000321393"/>
    </source>
</evidence>
<dbReference type="FunFam" id="3.40.50.1700:FF:000002">
    <property type="entry name" value="Glycosyl hydrolase family protein"/>
    <property type="match status" value="1"/>
</dbReference>
<keyword evidence="1" id="KW-0378">Hydrolase</keyword>